<keyword evidence="5" id="KW-1185">Reference proteome</keyword>
<gene>
    <name evidence="4" type="ORF">SLEP1_g41513</name>
</gene>
<evidence type="ECO:0000256" key="1">
    <source>
        <dbReference type="ARBA" id="ARBA00022857"/>
    </source>
</evidence>
<dbReference type="EMBL" id="BPVZ01000098">
    <property type="protein sequence ID" value="GKV32951.1"/>
    <property type="molecule type" value="Genomic_DNA"/>
</dbReference>
<accession>A0AAV5L7R0</accession>
<evidence type="ECO:0000256" key="3">
    <source>
        <dbReference type="ARBA" id="ARBA00025714"/>
    </source>
</evidence>
<evidence type="ECO:0000313" key="5">
    <source>
        <dbReference type="Proteomes" id="UP001054252"/>
    </source>
</evidence>
<evidence type="ECO:0000313" key="4">
    <source>
        <dbReference type="EMBL" id="GKV32951.1"/>
    </source>
</evidence>
<comment type="similarity">
    <text evidence="3">Belongs to the short-chain dehydrogenases/reductases (SDR) family. SDR65C subfamily.</text>
</comment>
<reference evidence="4 5" key="1">
    <citation type="journal article" date="2021" name="Commun. Biol.">
        <title>The genome of Shorea leprosula (Dipterocarpaceae) highlights the ecological relevance of drought in aseasonal tropical rainforests.</title>
        <authorList>
            <person name="Ng K.K.S."/>
            <person name="Kobayashi M.J."/>
            <person name="Fawcett J.A."/>
            <person name="Hatakeyama M."/>
            <person name="Paape T."/>
            <person name="Ng C.H."/>
            <person name="Ang C.C."/>
            <person name="Tnah L.H."/>
            <person name="Lee C.T."/>
            <person name="Nishiyama T."/>
            <person name="Sese J."/>
            <person name="O'Brien M.J."/>
            <person name="Copetti D."/>
            <person name="Mohd Noor M.I."/>
            <person name="Ong R.C."/>
            <person name="Putra M."/>
            <person name="Sireger I.Z."/>
            <person name="Indrioko S."/>
            <person name="Kosugi Y."/>
            <person name="Izuno A."/>
            <person name="Isagi Y."/>
            <person name="Lee S.L."/>
            <person name="Shimizu K.K."/>
        </authorList>
    </citation>
    <scope>NUCLEOTIDE SEQUENCE [LARGE SCALE GENOMIC DNA]</scope>
    <source>
        <strain evidence="4">214</strain>
    </source>
</reference>
<dbReference type="Proteomes" id="UP001054252">
    <property type="component" value="Unassembled WGS sequence"/>
</dbReference>
<proteinExistence type="inferred from homology"/>
<dbReference type="InterPro" id="IPR036291">
    <property type="entry name" value="NAD(P)-bd_dom_sf"/>
</dbReference>
<organism evidence="4 5">
    <name type="scientific">Rubroshorea leprosula</name>
    <dbReference type="NCBI Taxonomy" id="152421"/>
    <lineage>
        <taxon>Eukaryota</taxon>
        <taxon>Viridiplantae</taxon>
        <taxon>Streptophyta</taxon>
        <taxon>Embryophyta</taxon>
        <taxon>Tracheophyta</taxon>
        <taxon>Spermatophyta</taxon>
        <taxon>Magnoliopsida</taxon>
        <taxon>eudicotyledons</taxon>
        <taxon>Gunneridae</taxon>
        <taxon>Pentapetalae</taxon>
        <taxon>rosids</taxon>
        <taxon>malvids</taxon>
        <taxon>Malvales</taxon>
        <taxon>Dipterocarpaceae</taxon>
        <taxon>Rubroshorea</taxon>
    </lineage>
</organism>
<dbReference type="AlphaFoldDB" id="A0AAV5L7R0"/>
<dbReference type="Pfam" id="PF00106">
    <property type="entry name" value="adh_short"/>
    <property type="match status" value="1"/>
</dbReference>
<protein>
    <submittedName>
        <fullName evidence="4">Uncharacterized protein</fullName>
    </submittedName>
</protein>
<dbReference type="SUPFAM" id="SSF51735">
    <property type="entry name" value="NAD(P)-binding Rossmann-fold domains"/>
    <property type="match status" value="1"/>
</dbReference>
<dbReference type="Gene3D" id="3.40.50.720">
    <property type="entry name" value="NAD(P)-binding Rossmann-like Domain"/>
    <property type="match status" value="1"/>
</dbReference>
<keyword evidence="2" id="KW-0560">Oxidoreductase</keyword>
<name>A0AAV5L7R0_9ROSI</name>
<sequence length="105" mass="11267">MSSNFESAYFPCQLSHPFSKASGAGNIVFTSCVTGVTYYMTGGSLYSATKAGLNQLTKNLASSELAYCEVCLRSNSTKTHRRSRGGVVSGGIFMHARSLLSHWAD</sequence>
<dbReference type="InterPro" id="IPR020904">
    <property type="entry name" value="Sc_DH/Rdtase_CS"/>
</dbReference>
<dbReference type="PANTHER" id="PTHR42898:SF6">
    <property type="entry name" value="NADP-DEPENDENT MANNITOL DEHYDROGENASE"/>
    <property type="match status" value="1"/>
</dbReference>
<dbReference type="PANTHER" id="PTHR42898">
    <property type="entry name" value="TROPINONE REDUCTASE"/>
    <property type="match status" value="1"/>
</dbReference>
<keyword evidence="1" id="KW-0521">NADP</keyword>
<evidence type="ECO:0000256" key="2">
    <source>
        <dbReference type="ARBA" id="ARBA00023002"/>
    </source>
</evidence>
<dbReference type="GO" id="GO:0016491">
    <property type="term" value="F:oxidoreductase activity"/>
    <property type="evidence" value="ECO:0007669"/>
    <property type="project" value="UniProtKB-KW"/>
</dbReference>
<dbReference type="PROSITE" id="PS00061">
    <property type="entry name" value="ADH_SHORT"/>
    <property type="match status" value="1"/>
</dbReference>
<dbReference type="InterPro" id="IPR002347">
    <property type="entry name" value="SDR_fam"/>
</dbReference>
<comment type="caution">
    <text evidence="4">The sequence shown here is derived from an EMBL/GenBank/DDBJ whole genome shotgun (WGS) entry which is preliminary data.</text>
</comment>
<dbReference type="InterPro" id="IPR045000">
    <property type="entry name" value="TR"/>
</dbReference>